<comment type="caution">
    <text evidence="1">The sequence shown here is derived from an EMBL/GenBank/DDBJ whole genome shotgun (WGS) entry which is preliminary data.</text>
</comment>
<dbReference type="Proteomes" id="UP000034164">
    <property type="component" value="Unassembled WGS sequence"/>
</dbReference>
<organism evidence="1 2">
    <name type="scientific">[Emmonsia] crescens</name>
    <dbReference type="NCBI Taxonomy" id="73230"/>
    <lineage>
        <taxon>Eukaryota</taxon>
        <taxon>Fungi</taxon>
        <taxon>Dikarya</taxon>
        <taxon>Ascomycota</taxon>
        <taxon>Pezizomycotina</taxon>
        <taxon>Eurotiomycetes</taxon>
        <taxon>Eurotiomycetidae</taxon>
        <taxon>Onygenales</taxon>
        <taxon>Ajellomycetaceae</taxon>
        <taxon>Emergomyces</taxon>
    </lineage>
</organism>
<dbReference type="AlphaFoldDB" id="A0A0G2IEH2"/>
<dbReference type="OrthoDB" id="3200163at2759"/>
<accession>A0A0G2IEH2</accession>
<evidence type="ECO:0000313" key="2">
    <source>
        <dbReference type="Proteomes" id="UP000034164"/>
    </source>
</evidence>
<sequence>MAEALAAVGVASSIVQLIDFTVKVTNRLCITLRDLHAITLELPSFAASLRETKSRLDLKFYGPSAVAATQGLVDECTCLMTILEGMPGNFLPRKYDFKMARSWKTVYAVTHEKVIPAIPIRAFRIYQEISAISKILEDLLPLGPSHMATCSAGNETLQNPMKDDRIARKKNRTTHSSRYNSRFPSSINLSRLGLLRAIRIPLNLLLEARSYTLYPTLQLQRLVKRTSPGFEVFWKCDNHVMDVSDGLVELRRIFQDRRAPPFDADPDGRNWLELLFDFRGGGDQAVRLQFLKMIVEYNSQIYASIPIQPLCFPILTHALPNPVEPAALNTNLVIEEGDGGVYFLKNLFHENRNWTRGVGYIQSEDPFYLKLIRNPLLKS</sequence>
<dbReference type="EMBL" id="LCZI01000042">
    <property type="protein sequence ID" value="KKZ68770.1"/>
    <property type="molecule type" value="Genomic_DNA"/>
</dbReference>
<reference evidence="2" key="1">
    <citation type="journal article" date="2015" name="PLoS Genet.">
        <title>The dynamic genome and transcriptome of the human fungal pathogen Blastomyces and close relative Emmonsia.</title>
        <authorList>
            <person name="Munoz J.F."/>
            <person name="Gauthier G.M."/>
            <person name="Desjardins C.A."/>
            <person name="Gallo J.E."/>
            <person name="Holder J."/>
            <person name="Sullivan T.D."/>
            <person name="Marty A.J."/>
            <person name="Carmen J.C."/>
            <person name="Chen Z."/>
            <person name="Ding L."/>
            <person name="Gujja S."/>
            <person name="Magrini V."/>
            <person name="Misas E."/>
            <person name="Mitreva M."/>
            <person name="Priest M."/>
            <person name="Saif S."/>
            <person name="Whiston E.A."/>
            <person name="Young S."/>
            <person name="Zeng Q."/>
            <person name="Goldman W.E."/>
            <person name="Mardis E.R."/>
            <person name="Taylor J.W."/>
            <person name="McEwen J.G."/>
            <person name="Clay O.K."/>
            <person name="Klein B.S."/>
            <person name="Cuomo C.A."/>
        </authorList>
    </citation>
    <scope>NUCLEOTIDE SEQUENCE [LARGE SCALE GENOMIC DNA]</scope>
    <source>
        <strain evidence="2">UAMH 3008</strain>
    </source>
</reference>
<proteinExistence type="predicted"/>
<evidence type="ECO:0000313" key="1">
    <source>
        <dbReference type="EMBL" id="KKZ68770.1"/>
    </source>
</evidence>
<gene>
    <name evidence="1" type="ORF">EMCG_05624</name>
</gene>
<dbReference type="VEuPathDB" id="FungiDB:EMCG_05624"/>
<protein>
    <recommendedName>
        <fullName evidence="3">NACHT-NTPase and P-loop NTPases N-terminal domain-containing protein</fullName>
    </recommendedName>
</protein>
<name>A0A0G2IEH2_9EURO</name>
<evidence type="ECO:0008006" key="3">
    <source>
        <dbReference type="Google" id="ProtNLM"/>
    </source>
</evidence>